<dbReference type="EMBL" id="BMOK01000002">
    <property type="protein sequence ID" value="GGL45391.1"/>
    <property type="molecule type" value="Genomic_DNA"/>
</dbReference>
<accession>A0A917RZ14</accession>
<keyword evidence="8" id="KW-0448">Lipopolysaccharide biosynthesis</keyword>
<reference evidence="14" key="2">
    <citation type="submission" date="2020-09" db="EMBL/GenBank/DDBJ databases">
        <authorList>
            <person name="Sun Q."/>
            <person name="Ohkuma M."/>
        </authorList>
    </citation>
    <scope>NUCLEOTIDE SEQUENCE</scope>
    <source>
        <strain evidence="14">JCM 15325</strain>
    </source>
</reference>
<comment type="subcellular location">
    <subcellularLocation>
        <location evidence="1">Cell membrane</location>
        <topology evidence="1">Multi-pass membrane protein</topology>
    </subcellularLocation>
</comment>
<protein>
    <submittedName>
        <fullName evidence="14">Membrane protein</fullName>
    </submittedName>
</protein>
<dbReference type="GO" id="GO:0005886">
    <property type="term" value="C:plasma membrane"/>
    <property type="evidence" value="ECO:0007669"/>
    <property type="project" value="UniProtKB-SubCell"/>
</dbReference>
<evidence type="ECO:0000256" key="11">
    <source>
        <dbReference type="ARBA" id="ARBA00023136"/>
    </source>
</evidence>
<feature type="transmembrane region" description="Helical" evidence="12">
    <location>
        <begin position="16"/>
        <end position="36"/>
    </location>
</feature>
<comment type="similarity">
    <text evidence="2">Belongs to the EamA transporter family.</text>
</comment>
<name>A0A917RZ14_9BACL</name>
<feature type="transmembrane region" description="Helical" evidence="12">
    <location>
        <begin position="95"/>
        <end position="113"/>
    </location>
</feature>
<evidence type="ECO:0000313" key="15">
    <source>
        <dbReference type="Proteomes" id="UP000654670"/>
    </source>
</evidence>
<keyword evidence="15" id="KW-1185">Reference proteome</keyword>
<proteinExistence type="inferred from homology"/>
<evidence type="ECO:0000256" key="7">
    <source>
        <dbReference type="ARBA" id="ARBA00022692"/>
    </source>
</evidence>
<keyword evidence="10" id="KW-0443">Lipid metabolism</keyword>
<gene>
    <name evidence="14" type="ORF">GCM10007968_06850</name>
</gene>
<comment type="caution">
    <text evidence="14">The sequence shown here is derived from an EMBL/GenBank/DDBJ whole genome shotgun (WGS) entry which is preliminary data.</text>
</comment>
<dbReference type="RefSeq" id="WP_188801673.1">
    <property type="nucleotide sequence ID" value="NZ_BMOK01000002.1"/>
</dbReference>
<dbReference type="InterPro" id="IPR000390">
    <property type="entry name" value="Small_drug/metabolite_transptr"/>
</dbReference>
<feature type="domain" description="EamA" evidence="13">
    <location>
        <begin position="17"/>
        <end position="111"/>
    </location>
</feature>
<feature type="transmembrane region" description="Helical" evidence="12">
    <location>
        <begin position="42"/>
        <end position="62"/>
    </location>
</feature>
<dbReference type="InterPro" id="IPR000620">
    <property type="entry name" value="EamA_dom"/>
</dbReference>
<keyword evidence="9 12" id="KW-1133">Transmembrane helix</keyword>
<evidence type="ECO:0000259" key="13">
    <source>
        <dbReference type="Pfam" id="PF00892"/>
    </source>
</evidence>
<keyword evidence="11 12" id="KW-0472">Membrane</keyword>
<dbReference type="SUPFAM" id="SSF103481">
    <property type="entry name" value="Multidrug resistance efflux transporter EmrE"/>
    <property type="match status" value="1"/>
</dbReference>
<evidence type="ECO:0000256" key="3">
    <source>
        <dbReference type="ARBA" id="ARBA00022475"/>
    </source>
</evidence>
<keyword evidence="6" id="KW-0441">Lipid A biosynthesis</keyword>
<keyword evidence="3" id="KW-1003">Cell membrane</keyword>
<dbReference type="GO" id="GO:0022857">
    <property type="term" value="F:transmembrane transporter activity"/>
    <property type="evidence" value="ECO:0007669"/>
    <property type="project" value="InterPro"/>
</dbReference>
<feature type="transmembrane region" description="Helical" evidence="12">
    <location>
        <begin position="69"/>
        <end position="89"/>
    </location>
</feature>
<dbReference type="AlphaFoldDB" id="A0A917RZ14"/>
<dbReference type="InterPro" id="IPR037185">
    <property type="entry name" value="EmrE-like"/>
</dbReference>
<evidence type="ECO:0000256" key="1">
    <source>
        <dbReference type="ARBA" id="ARBA00004651"/>
    </source>
</evidence>
<reference evidence="14" key="1">
    <citation type="journal article" date="2014" name="Int. J. Syst. Evol. Microbiol.">
        <title>Complete genome sequence of Corynebacterium casei LMG S-19264T (=DSM 44701T), isolated from a smear-ripened cheese.</title>
        <authorList>
            <consortium name="US DOE Joint Genome Institute (JGI-PGF)"/>
            <person name="Walter F."/>
            <person name="Albersmeier A."/>
            <person name="Kalinowski J."/>
            <person name="Ruckert C."/>
        </authorList>
    </citation>
    <scope>NUCLEOTIDE SEQUENCE</scope>
    <source>
        <strain evidence="14">JCM 15325</strain>
    </source>
</reference>
<dbReference type="Gene3D" id="1.10.3730.20">
    <property type="match status" value="1"/>
</dbReference>
<keyword evidence="4" id="KW-0444">Lipid biosynthesis</keyword>
<organism evidence="14 15">
    <name type="scientific">Sporolactobacillus putidus</name>
    <dbReference type="NCBI Taxonomy" id="492735"/>
    <lineage>
        <taxon>Bacteria</taxon>
        <taxon>Bacillati</taxon>
        <taxon>Bacillota</taxon>
        <taxon>Bacilli</taxon>
        <taxon>Bacillales</taxon>
        <taxon>Sporolactobacillaceae</taxon>
        <taxon>Sporolactobacillus</taxon>
    </lineage>
</organism>
<evidence type="ECO:0000256" key="10">
    <source>
        <dbReference type="ARBA" id="ARBA00023098"/>
    </source>
</evidence>
<evidence type="ECO:0000256" key="5">
    <source>
        <dbReference type="ARBA" id="ARBA00022519"/>
    </source>
</evidence>
<evidence type="ECO:0000256" key="2">
    <source>
        <dbReference type="ARBA" id="ARBA00007362"/>
    </source>
</evidence>
<evidence type="ECO:0000256" key="9">
    <source>
        <dbReference type="ARBA" id="ARBA00022989"/>
    </source>
</evidence>
<dbReference type="Pfam" id="PF00892">
    <property type="entry name" value="EamA"/>
    <property type="match status" value="1"/>
</dbReference>
<dbReference type="GO" id="GO:0009103">
    <property type="term" value="P:lipopolysaccharide biosynthetic process"/>
    <property type="evidence" value="ECO:0007669"/>
    <property type="project" value="UniProtKB-KW"/>
</dbReference>
<dbReference type="PANTHER" id="PTHR30561">
    <property type="entry name" value="SMR FAMILY PROTON-DEPENDENT DRUG EFFLUX TRANSPORTER SUGE"/>
    <property type="match status" value="1"/>
</dbReference>
<keyword evidence="7 12" id="KW-0812">Transmembrane</keyword>
<sequence length="116" mass="12685">MLREMLDSLSRNRTGIMLIITAALSTAVGQMLWKLSQHFPDAYLIVGFFFYFCGAVLMIVAFRFGDLSLLHPLLSVGYIFSIILGSFFLGEKLSIVQISGIMIIFAGASLIGGGDK</sequence>
<evidence type="ECO:0000256" key="8">
    <source>
        <dbReference type="ARBA" id="ARBA00022985"/>
    </source>
</evidence>
<dbReference type="PANTHER" id="PTHR30561:SF9">
    <property type="entry name" value="4-AMINO-4-DEOXY-L-ARABINOSE-PHOSPHOUNDECAPRENOL FLIPPASE SUBUNIT ARNF-RELATED"/>
    <property type="match status" value="1"/>
</dbReference>
<evidence type="ECO:0000313" key="14">
    <source>
        <dbReference type="EMBL" id="GGL45391.1"/>
    </source>
</evidence>
<evidence type="ECO:0000256" key="12">
    <source>
        <dbReference type="SAM" id="Phobius"/>
    </source>
</evidence>
<evidence type="ECO:0000256" key="6">
    <source>
        <dbReference type="ARBA" id="ARBA00022556"/>
    </source>
</evidence>
<evidence type="ECO:0000256" key="4">
    <source>
        <dbReference type="ARBA" id="ARBA00022516"/>
    </source>
</evidence>
<keyword evidence="5" id="KW-0997">Cell inner membrane</keyword>
<dbReference type="Proteomes" id="UP000654670">
    <property type="component" value="Unassembled WGS sequence"/>
</dbReference>